<dbReference type="RefSeq" id="WP_142637816.1">
    <property type="nucleotide sequence ID" value="NZ_FXTE01000007.1"/>
</dbReference>
<dbReference type="InterPro" id="IPR025966">
    <property type="entry name" value="OppC_N"/>
</dbReference>
<dbReference type="GO" id="GO:0055085">
    <property type="term" value="P:transmembrane transport"/>
    <property type="evidence" value="ECO:0007669"/>
    <property type="project" value="InterPro"/>
</dbReference>
<feature type="transmembrane region" description="Helical" evidence="9">
    <location>
        <begin position="251"/>
        <end position="274"/>
    </location>
</feature>
<dbReference type="Pfam" id="PF00528">
    <property type="entry name" value="BPD_transp_1"/>
    <property type="match status" value="1"/>
</dbReference>
<dbReference type="InterPro" id="IPR035906">
    <property type="entry name" value="MetI-like_sf"/>
</dbReference>
<dbReference type="InterPro" id="IPR050366">
    <property type="entry name" value="BP-dependent_transpt_permease"/>
</dbReference>
<dbReference type="PANTHER" id="PTHR43386">
    <property type="entry name" value="OLIGOPEPTIDE TRANSPORT SYSTEM PERMEASE PROTEIN APPC"/>
    <property type="match status" value="1"/>
</dbReference>
<reference evidence="11 12" key="1">
    <citation type="submission" date="2017-05" db="EMBL/GenBank/DDBJ databases">
        <authorList>
            <person name="Varghese N."/>
            <person name="Submissions S."/>
        </authorList>
    </citation>
    <scope>NUCLEOTIDE SEQUENCE [LARGE SCALE GENOMIC DNA]</scope>
    <source>
        <strain evidence="11 12">DSM 28009</strain>
    </source>
</reference>
<gene>
    <name evidence="11" type="ORF">SAMN06265380_107110</name>
</gene>
<evidence type="ECO:0000256" key="5">
    <source>
        <dbReference type="ARBA" id="ARBA00022856"/>
    </source>
</evidence>
<dbReference type="AlphaFoldDB" id="A0A521DRT3"/>
<dbReference type="CDD" id="cd06261">
    <property type="entry name" value="TM_PBP2"/>
    <property type="match status" value="1"/>
</dbReference>
<evidence type="ECO:0000313" key="11">
    <source>
        <dbReference type="EMBL" id="SMO74407.1"/>
    </source>
</evidence>
<evidence type="ECO:0000256" key="4">
    <source>
        <dbReference type="ARBA" id="ARBA00022692"/>
    </source>
</evidence>
<feature type="transmembrane region" description="Helical" evidence="9">
    <location>
        <begin position="149"/>
        <end position="166"/>
    </location>
</feature>
<keyword evidence="8 9" id="KW-0472">Membrane</keyword>
<dbReference type="OrthoDB" id="9766870at2"/>
<dbReference type="GO" id="GO:0015031">
    <property type="term" value="P:protein transport"/>
    <property type="evidence" value="ECO:0007669"/>
    <property type="project" value="UniProtKB-KW"/>
</dbReference>
<dbReference type="Gene3D" id="1.10.3720.10">
    <property type="entry name" value="MetI-like"/>
    <property type="match status" value="1"/>
</dbReference>
<dbReference type="SUPFAM" id="SSF161098">
    <property type="entry name" value="MetI-like"/>
    <property type="match status" value="1"/>
</dbReference>
<dbReference type="PANTHER" id="PTHR43386:SF1">
    <property type="entry name" value="D,D-DIPEPTIDE TRANSPORT SYSTEM PERMEASE PROTEIN DDPC-RELATED"/>
    <property type="match status" value="1"/>
</dbReference>
<evidence type="ECO:0000256" key="2">
    <source>
        <dbReference type="ARBA" id="ARBA00022448"/>
    </source>
</evidence>
<dbReference type="InterPro" id="IPR000515">
    <property type="entry name" value="MetI-like"/>
</dbReference>
<feature type="domain" description="ABC transmembrane type-1" evidence="10">
    <location>
        <begin position="85"/>
        <end position="274"/>
    </location>
</feature>
<organism evidence="11 12">
    <name type="scientific">Ruegeria faecimaris</name>
    <dbReference type="NCBI Taxonomy" id="686389"/>
    <lineage>
        <taxon>Bacteria</taxon>
        <taxon>Pseudomonadati</taxon>
        <taxon>Pseudomonadota</taxon>
        <taxon>Alphaproteobacteria</taxon>
        <taxon>Rhodobacterales</taxon>
        <taxon>Roseobacteraceae</taxon>
        <taxon>Ruegeria</taxon>
    </lineage>
</organism>
<dbReference type="EMBL" id="FXTE01000007">
    <property type="protein sequence ID" value="SMO74407.1"/>
    <property type="molecule type" value="Genomic_DNA"/>
</dbReference>
<dbReference type="PROSITE" id="PS50928">
    <property type="entry name" value="ABC_TM1"/>
    <property type="match status" value="1"/>
</dbReference>
<evidence type="ECO:0000256" key="7">
    <source>
        <dbReference type="ARBA" id="ARBA00022989"/>
    </source>
</evidence>
<evidence type="ECO:0000256" key="3">
    <source>
        <dbReference type="ARBA" id="ARBA00022475"/>
    </source>
</evidence>
<dbReference type="Proteomes" id="UP000319555">
    <property type="component" value="Unassembled WGS sequence"/>
</dbReference>
<dbReference type="GO" id="GO:0015833">
    <property type="term" value="P:peptide transport"/>
    <property type="evidence" value="ECO:0007669"/>
    <property type="project" value="UniProtKB-KW"/>
</dbReference>
<sequence>MSDATFNSTSQRPTFMQRALRKPGFVAGCIIIGFSVLLALFPGVFAPYDPSAIDYQALRQPPSWAHPFGTDLLGRDSLSRVIWAYQVNMQMAIFGTVFALVTGITIGALVGYYRGIADMIFGRIVDAVITFPFLVLVIAVVAVLGPGLINMYIAISVVYWVYYARLMRAEVIAQMGNDYASAGVVMGYSDSRIIFRHLLPNAITPVIVYWMTDMALVILLGSSLGYLGLGAQPPQAEWGVLIAEGRNFISTAWWLSLMPGIAIVLTGLGFSLLGDGLADLLRPRG</sequence>
<keyword evidence="7 9" id="KW-1133">Transmembrane helix</keyword>
<keyword evidence="12" id="KW-1185">Reference proteome</keyword>
<evidence type="ECO:0000256" key="8">
    <source>
        <dbReference type="ARBA" id="ARBA00023136"/>
    </source>
</evidence>
<feature type="transmembrane region" description="Helical" evidence="9">
    <location>
        <begin position="25"/>
        <end position="45"/>
    </location>
</feature>
<dbReference type="GO" id="GO:0005886">
    <property type="term" value="C:plasma membrane"/>
    <property type="evidence" value="ECO:0007669"/>
    <property type="project" value="UniProtKB-SubCell"/>
</dbReference>
<evidence type="ECO:0000256" key="6">
    <source>
        <dbReference type="ARBA" id="ARBA00022927"/>
    </source>
</evidence>
<feature type="transmembrane region" description="Helical" evidence="9">
    <location>
        <begin position="206"/>
        <end position="231"/>
    </location>
</feature>
<evidence type="ECO:0000313" key="12">
    <source>
        <dbReference type="Proteomes" id="UP000319555"/>
    </source>
</evidence>
<keyword evidence="3" id="KW-1003">Cell membrane</keyword>
<keyword evidence="2 9" id="KW-0813">Transport</keyword>
<protein>
    <submittedName>
        <fullName evidence="11">Peptide/nickel transport system permease protein</fullName>
    </submittedName>
</protein>
<feature type="transmembrane region" description="Helical" evidence="9">
    <location>
        <begin position="124"/>
        <end position="143"/>
    </location>
</feature>
<name>A0A521DRT3_9RHOB</name>
<evidence type="ECO:0000256" key="9">
    <source>
        <dbReference type="RuleBase" id="RU363032"/>
    </source>
</evidence>
<comment type="similarity">
    <text evidence="9">Belongs to the binding-protein-dependent transport system permease family.</text>
</comment>
<evidence type="ECO:0000259" key="10">
    <source>
        <dbReference type="PROSITE" id="PS50928"/>
    </source>
</evidence>
<feature type="transmembrane region" description="Helical" evidence="9">
    <location>
        <begin position="91"/>
        <end position="112"/>
    </location>
</feature>
<keyword evidence="5" id="KW-0571">Peptide transport</keyword>
<keyword evidence="6" id="KW-0653">Protein transport</keyword>
<keyword evidence="4 9" id="KW-0812">Transmembrane</keyword>
<proteinExistence type="inferred from homology"/>
<accession>A0A521DRT3</accession>
<evidence type="ECO:0000256" key="1">
    <source>
        <dbReference type="ARBA" id="ARBA00004651"/>
    </source>
</evidence>
<dbReference type="Pfam" id="PF12911">
    <property type="entry name" value="OppC_N"/>
    <property type="match status" value="1"/>
</dbReference>
<comment type="subcellular location">
    <subcellularLocation>
        <location evidence="1 9">Cell membrane</location>
        <topology evidence="1 9">Multi-pass membrane protein</topology>
    </subcellularLocation>
</comment>